<reference evidence="1 2" key="1">
    <citation type="journal article" date="2016" name="Nat. Commun.">
        <title>Thousands of microbial genomes shed light on interconnected biogeochemical processes in an aquifer system.</title>
        <authorList>
            <person name="Anantharaman K."/>
            <person name="Brown C.T."/>
            <person name="Hug L.A."/>
            <person name="Sharon I."/>
            <person name="Castelle C.J."/>
            <person name="Probst A.J."/>
            <person name="Thomas B.C."/>
            <person name="Singh A."/>
            <person name="Wilkins M.J."/>
            <person name="Karaoz U."/>
            <person name="Brodie E.L."/>
            <person name="Williams K.H."/>
            <person name="Hubbard S.S."/>
            <person name="Banfield J.F."/>
        </authorList>
    </citation>
    <scope>NUCLEOTIDE SEQUENCE [LARGE SCALE GENOMIC DNA]</scope>
</reference>
<dbReference type="Proteomes" id="UP000177124">
    <property type="component" value="Unassembled WGS sequence"/>
</dbReference>
<evidence type="ECO:0008006" key="3">
    <source>
        <dbReference type="Google" id="ProtNLM"/>
    </source>
</evidence>
<gene>
    <name evidence="1" type="ORF">A3D07_02070</name>
</gene>
<organism evidence="1 2">
    <name type="scientific">Candidatus Curtissbacteria bacterium RIFCSPHIGHO2_02_FULL_42_15</name>
    <dbReference type="NCBI Taxonomy" id="1797716"/>
    <lineage>
        <taxon>Bacteria</taxon>
        <taxon>Candidatus Curtissiibacteriota</taxon>
    </lineage>
</organism>
<proteinExistence type="predicted"/>
<protein>
    <recommendedName>
        <fullName evidence="3">DUF5679 domain-containing protein</fullName>
    </recommendedName>
</protein>
<name>A0A1F5GH54_9BACT</name>
<sequence length="71" mass="8001">MIKKILAPVQAWILLQGKCVGCGRNLSGAKKVEISGSLQKVICRCSRIYVFDKRRGRYHRATFEEAGYGKN</sequence>
<evidence type="ECO:0000313" key="1">
    <source>
        <dbReference type="EMBL" id="OGD91192.1"/>
    </source>
</evidence>
<dbReference type="EMBL" id="MFBF01000023">
    <property type="protein sequence ID" value="OGD91192.1"/>
    <property type="molecule type" value="Genomic_DNA"/>
</dbReference>
<dbReference type="AlphaFoldDB" id="A0A1F5GH54"/>
<evidence type="ECO:0000313" key="2">
    <source>
        <dbReference type="Proteomes" id="UP000177124"/>
    </source>
</evidence>
<accession>A0A1F5GH54</accession>
<dbReference type="STRING" id="1797716.A3D07_02070"/>
<comment type="caution">
    <text evidence="1">The sequence shown here is derived from an EMBL/GenBank/DDBJ whole genome shotgun (WGS) entry which is preliminary data.</text>
</comment>